<keyword evidence="8" id="KW-0170">Cobalt</keyword>
<gene>
    <name evidence="19" type="ORF">ENJ10_03235</name>
</gene>
<keyword evidence="3" id="KW-0645">Protease</keyword>
<dbReference type="EC" id="3.4.13.18" evidence="10"/>
<evidence type="ECO:0000256" key="11">
    <source>
        <dbReference type="ARBA" id="ARBA00044252"/>
    </source>
</evidence>
<name>A0A7V1LKL2_CALAY</name>
<dbReference type="PRINTS" id="PR00934">
    <property type="entry name" value="XHISDIPTASE"/>
</dbReference>
<dbReference type="Proteomes" id="UP000886005">
    <property type="component" value="Unassembled WGS sequence"/>
</dbReference>
<dbReference type="GO" id="GO:0006508">
    <property type="term" value="P:proteolysis"/>
    <property type="evidence" value="ECO:0007669"/>
    <property type="project" value="UniProtKB-KW"/>
</dbReference>
<proteinExistence type="inferred from homology"/>
<evidence type="ECO:0000313" key="19">
    <source>
        <dbReference type="EMBL" id="HED09678.1"/>
    </source>
</evidence>
<evidence type="ECO:0000256" key="16">
    <source>
        <dbReference type="ARBA" id="ARBA00077688"/>
    </source>
</evidence>
<dbReference type="InterPro" id="IPR001160">
    <property type="entry name" value="Peptidase_M20C"/>
</dbReference>
<feature type="domain" description="Peptidase M20 dimerisation" evidence="18">
    <location>
        <begin position="211"/>
        <end position="294"/>
    </location>
</feature>
<protein>
    <recommendedName>
        <fullName evidence="13">Cytosol non-specific dipeptidase</fullName>
        <ecNumber evidence="10">3.4.13.18</ecNumber>
    </recommendedName>
    <alternativeName>
        <fullName evidence="16">Aminoacyl-histidine dipeptidase</fullName>
    </alternativeName>
    <alternativeName>
        <fullName evidence="15">Beta-alanyl-histidine dipeptidase</fullName>
    </alternativeName>
    <alternativeName>
        <fullName evidence="14">Carnosinase</fullName>
    </alternativeName>
    <alternativeName>
        <fullName evidence="11">Peptidase D</fullName>
    </alternativeName>
    <alternativeName>
        <fullName evidence="17">Xaa-His dipeptidase</fullName>
    </alternativeName>
</protein>
<reference evidence="19" key="1">
    <citation type="journal article" date="2020" name="mSystems">
        <title>Genome- and Community-Level Interaction Insights into Carbon Utilization and Element Cycling Functions of Hydrothermarchaeota in Hydrothermal Sediment.</title>
        <authorList>
            <person name="Zhou Z."/>
            <person name="Liu Y."/>
            <person name="Xu W."/>
            <person name="Pan J."/>
            <person name="Luo Z.H."/>
            <person name="Li M."/>
        </authorList>
    </citation>
    <scope>NUCLEOTIDE SEQUENCE [LARGE SCALE GENOMIC DNA]</scope>
    <source>
        <strain evidence="19">HyVt-456</strain>
    </source>
</reference>
<evidence type="ECO:0000256" key="2">
    <source>
        <dbReference type="ARBA" id="ARBA00001947"/>
    </source>
</evidence>
<keyword evidence="5" id="KW-0378">Hydrolase</keyword>
<dbReference type="CDD" id="cd03890">
    <property type="entry name" value="M20_pepD"/>
    <property type="match status" value="1"/>
</dbReference>
<dbReference type="PANTHER" id="PTHR43501:SF1">
    <property type="entry name" value="CYTOSOL NON-SPECIFIC DIPEPTIDASE"/>
    <property type="match status" value="1"/>
</dbReference>
<dbReference type="GO" id="GO:0046872">
    <property type="term" value="F:metal ion binding"/>
    <property type="evidence" value="ECO:0007669"/>
    <property type="project" value="UniProtKB-KW"/>
</dbReference>
<keyword evidence="4" id="KW-0479">Metal-binding</keyword>
<comment type="similarity">
    <text evidence="12">Belongs to the peptidase M20C family.</text>
</comment>
<evidence type="ECO:0000256" key="17">
    <source>
        <dbReference type="ARBA" id="ARBA00078074"/>
    </source>
</evidence>
<evidence type="ECO:0000256" key="1">
    <source>
        <dbReference type="ARBA" id="ARBA00001941"/>
    </source>
</evidence>
<evidence type="ECO:0000256" key="13">
    <source>
        <dbReference type="ARBA" id="ARBA00071271"/>
    </source>
</evidence>
<accession>A0A7V1LKL2</accession>
<evidence type="ECO:0000256" key="9">
    <source>
        <dbReference type="ARBA" id="ARBA00036421"/>
    </source>
</evidence>
<dbReference type="Pfam" id="PF01546">
    <property type="entry name" value="Peptidase_M20"/>
    <property type="match status" value="1"/>
</dbReference>
<dbReference type="Gene3D" id="3.40.630.10">
    <property type="entry name" value="Zn peptidases"/>
    <property type="match status" value="2"/>
</dbReference>
<evidence type="ECO:0000256" key="7">
    <source>
        <dbReference type="ARBA" id="ARBA00023049"/>
    </source>
</evidence>
<evidence type="ECO:0000256" key="10">
    <source>
        <dbReference type="ARBA" id="ARBA00038976"/>
    </source>
</evidence>
<organism evidence="19">
    <name type="scientific">Caldithrix abyssi</name>
    <dbReference type="NCBI Taxonomy" id="187145"/>
    <lineage>
        <taxon>Bacteria</taxon>
        <taxon>Pseudomonadati</taxon>
        <taxon>Calditrichota</taxon>
        <taxon>Calditrichia</taxon>
        <taxon>Calditrichales</taxon>
        <taxon>Calditrichaceae</taxon>
        <taxon>Caldithrix</taxon>
    </lineage>
</organism>
<comment type="cofactor">
    <cofactor evidence="2">
        <name>Zn(2+)</name>
        <dbReference type="ChEBI" id="CHEBI:29105"/>
    </cofactor>
</comment>
<dbReference type="PANTHER" id="PTHR43501">
    <property type="entry name" value="CYTOSOL NON-SPECIFIC DIPEPTIDASE"/>
    <property type="match status" value="1"/>
</dbReference>
<evidence type="ECO:0000256" key="4">
    <source>
        <dbReference type="ARBA" id="ARBA00022723"/>
    </source>
</evidence>
<evidence type="ECO:0000256" key="15">
    <source>
        <dbReference type="ARBA" id="ARBA00076004"/>
    </source>
</evidence>
<dbReference type="EMBL" id="DRLD01000090">
    <property type="protein sequence ID" value="HED09678.1"/>
    <property type="molecule type" value="Genomic_DNA"/>
</dbReference>
<comment type="caution">
    <text evidence="19">The sequence shown here is derived from an EMBL/GenBank/DDBJ whole genome shotgun (WGS) entry which is preliminary data.</text>
</comment>
<dbReference type="PIRSF" id="PIRSF016599">
    <property type="entry name" value="Xaa-His_dipept"/>
    <property type="match status" value="1"/>
</dbReference>
<comment type="cofactor">
    <cofactor evidence="1">
        <name>Co(2+)</name>
        <dbReference type="ChEBI" id="CHEBI:48828"/>
    </cofactor>
</comment>
<dbReference type="NCBIfam" id="TIGR01893">
    <property type="entry name" value="aa-his-dipept"/>
    <property type="match status" value="1"/>
</dbReference>
<dbReference type="FunFam" id="3.40.630.10:FF:000018">
    <property type="entry name" value="Aminoacyl-histidine dipeptidase PepD"/>
    <property type="match status" value="1"/>
</dbReference>
<evidence type="ECO:0000256" key="12">
    <source>
        <dbReference type="ARBA" id="ARBA00061423"/>
    </source>
</evidence>
<dbReference type="FunFam" id="3.40.630.10:FF:000015">
    <property type="entry name" value="Aminoacyl-histidine dipeptidase PepD"/>
    <property type="match status" value="1"/>
</dbReference>
<evidence type="ECO:0000256" key="14">
    <source>
        <dbReference type="ARBA" id="ARBA00075285"/>
    </source>
</evidence>
<evidence type="ECO:0000256" key="8">
    <source>
        <dbReference type="ARBA" id="ARBA00023285"/>
    </source>
</evidence>
<dbReference type="InterPro" id="IPR002933">
    <property type="entry name" value="Peptidase_M20"/>
</dbReference>
<dbReference type="AlphaFoldDB" id="A0A7V1LKL2"/>
<keyword evidence="6" id="KW-0862">Zinc</keyword>
<evidence type="ECO:0000256" key="3">
    <source>
        <dbReference type="ARBA" id="ARBA00022670"/>
    </source>
</evidence>
<comment type="catalytic activity">
    <reaction evidence="9">
        <text>Hydrolysis of dipeptides, preferentially hydrophobic dipeptides including prolyl amino acids.</text>
        <dbReference type="EC" id="3.4.13.18"/>
    </reaction>
</comment>
<dbReference type="SUPFAM" id="SSF53187">
    <property type="entry name" value="Zn-dependent exopeptidases"/>
    <property type="match status" value="1"/>
</dbReference>
<dbReference type="GO" id="GO:0005829">
    <property type="term" value="C:cytosol"/>
    <property type="evidence" value="ECO:0007669"/>
    <property type="project" value="TreeGrafter"/>
</dbReference>
<dbReference type="GO" id="GO:0070573">
    <property type="term" value="F:metallodipeptidase activity"/>
    <property type="evidence" value="ECO:0007669"/>
    <property type="project" value="TreeGrafter"/>
</dbReference>
<evidence type="ECO:0000256" key="5">
    <source>
        <dbReference type="ARBA" id="ARBA00022801"/>
    </source>
</evidence>
<dbReference type="InterPro" id="IPR011650">
    <property type="entry name" value="Peptidase_M20_dimer"/>
</dbReference>
<dbReference type="Pfam" id="PF07687">
    <property type="entry name" value="M20_dimer"/>
    <property type="match status" value="1"/>
</dbReference>
<sequence>MNEVLQGLKPELVWKHFEAINQIPRCSKNEEGVRNYILDMAKRLNLESKVDETGNVVVKKAGTGSLKDKPIVVVQGHMDMVCEKNKGTEHDFSKDPISFVKTDEGWIKADGTTLGADNGIGLCMGLALLEDESIEHPPLEVLATVDEETGMTGAMGLKSDFLDGKILINLDSEDEGIIYIGCAGGKHTIMTKKIDWEDVPSSMNETVSLKIKGLHGGHSGMEIIKGLGNAIKLISRILYKLSETHDFRLVEVDGGTAHNAIPREADAVLVMDDAALTELGKLADRYQAVFNDELRFVEDKIEVVLDEAPRASRAMSAGMSATVVRLLYGVPHGVMAMSHAVEGLVETSTNLAVVKTRQDEVYMLTSQRSSVATSIIDIADKVAAVGKLAGFKVEQGGGYPAWQPNPDSKILHVCKDVFVKMYGKEPSVEAVHAGLECGIIGEAYDGMDMISFGPDIRGAHSPAERVDPKSVASVWEYLLQVLKAL</sequence>
<evidence type="ECO:0000256" key="6">
    <source>
        <dbReference type="ARBA" id="ARBA00022833"/>
    </source>
</evidence>
<evidence type="ECO:0000259" key="18">
    <source>
        <dbReference type="Pfam" id="PF07687"/>
    </source>
</evidence>
<keyword evidence="7" id="KW-0482">Metalloprotease</keyword>